<proteinExistence type="predicted"/>
<dbReference type="CDD" id="cd06466">
    <property type="entry name" value="p23_CS_SGT1_like"/>
    <property type="match status" value="1"/>
</dbReference>
<evidence type="ECO:0000313" key="6">
    <source>
        <dbReference type="EMBL" id="TFK42718.1"/>
    </source>
</evidence>
<dbReference type="AlphaFoldDB" id="A0A5C3MFS3"/>
<keyword evidence="7" id="KW-1185">Reference proteome</keyword>
<keyword evidence="3" id="KW-0862">Zinc</keyword>
<reference evidence="6 7" key="1">
    <citation type="journal article" date="2019" name="Nat. Ecol. Evol.">
        <title>Megaphylogeny resolves global patterns of mushroom evolution.</title>
        <authorList>
            <person name="Varga T."/>
            <person name="Krizsan K."/>
            <person name="Foldi C."/>
            <person name="Dima B."/>
            <person name="Sanchez-Garcia M."/>
            <person name="Sanchez-Ramirez S."/>
            <person name="Szollosi G.J."/>
            <person name="Szarkandi J.G."/>
            <person name="Papp V."/>
            <person name="Albert L."/>
            <person name="Andreopoulos W."/>
            <person name="Angelini C."/>
            <person name="Antonin V."/>
            <person name="Barry K.W."/>
            <person name="Bougher N.L."/>
            <person name="Buchanan P."/>
            <person name="Buyck B."/>
            <person name="Bense V."/>
            <person name="Catcheside P."/>
            <person name="Chovatia M."/>
            <person name="Cooper J."/>
            <person name="Damon W."/>
            <person name="Desjardin D."/>
            <person name="Finy P."/>
            <person name="Geml J."/>
            <person name="Haridas S."/>
            <person name="Hughes K."/>
            <person name="Justo A."/>
            <person name="Karasinski D."/>
            <person name="Kautmanova I."/>
            <person name="Kiss B."/>
            <person name="Kocsube S."/>
            <person name="Kotiranta H."/>
            <person name="LaButti K.M."/>
            <person name="Lechner B.E."/>
            <person name="Liimatainen K."/>
            <person name="Lipzen A."/>
            <person name="Lukacs Z."/>
            <person name="Mihaltcheva S."/>
            <person name="Morgado L.N."/>
            <person name="Niskanen T."/>
            <person name="Noordeloos M.E."/>
            <person name="Ohm R.A."/>
            <person name="Ortiz-Santana B."/>
            <person name="Ovrebo C."/>
            <person name="Racz N."/>
            <person name="Riley R."/>
            <person name="Savchenko A."/>
            <person name="Shiryaev A."/>
            <person name="Soop K."/>
            <person name="Spirin V."/>
            <person name="Szebenyi C."/>
            <person name="Tomsovsky M."/>
            <person name="Tulloss R.E."/>
            <person name="Uehling J."/>
            <person name="Grigoriev I.V."/>
            <person name="Vagvolgyi C."/>
            <person name="Papp T."/>
            <person name="Martin F.M."/>
            <person name="Miettinen O."/>
            <person name="Hibbett D.S."/>
            <person name="Nagy L.G."/>
        </authorList>
    </citation>
    <scope>NUCLEOTIDE SEQUENCE [LARGE SCALE GENOMIC DNA]</scope>
    <source>
        <strain evidence="6 7">CBS 166.37</strain>
    </source>
</reference>
<dbReference type="Gene3D" id="4.10.1130.20">
    <property type="match status" value="2"/>
</dbReference>
<dbReference type="STRING" id="68775.A0A5C3MFS3"/>
<dbReference type="PROSITE" id="PS51401">
    <property type="entry name" value="CHORD"/>
    <property type="match status" value="2"/>
</dbReference>
<evidence type="ECO:0000259" key="4">
    <source>
        <dbReference type="PROSITE" id="PS51203"/>
    </source>
</evidence>
<protein>
    <submittedName>
        <fullName evidence="6">HSP20-like chaperone</fullName>
    </submittedName>
</protein>
<name>A0A5C3MFS3_9AGAR</name>
<sequence length="345" mass="38391">MARCTRKGCGRTFDENAQESCVYHPGGPVFHEGLKSWSCCSDVNKPVLDFDEFMKVPGCTEVSGHTTNVPKVEAPTPSASTSFTSVSSVDLDGKETYGSNVHKPPASSFLTTLSPERHETPVPLVEEEDDLNVAVKPGTLCRRKGCGVSFISDEINRKDDGEGTICTYHPLQPIFREGSKGYLCCKRRVLEFEEFLKIKGCKTGRHVFIPRVRESEGEETVNCRIDHYQTPGEVHVSVFAKQVNKELSKVNFEDTQVTLNLYLPGKKRFFRVLNLFGPIDPTKSTFKIMGTKVELLLYKRDTRSWTVLEQTNRDLGPISLTFGVGGRTGTVGGKEIILDDSNKAR</sequence>
<dbReference type="InterPro" id="IPR007051">
    <property type="entry name" value="CHORD_dom"/>
</dbReference>
<feature type="domain" description="CS" evidence="4">
    <location>
        <begin position="220"/>
        <end position="309"/>
    </location>
</feature>
<dbReference type="SUPFAM" id="SSF49764">
    <property type="entry name" value="HSP20-like chaperones"/>
    <property type="match status" value="1"/>
</dbReference>
<dbReference type="InterPro" id="IPR039790">
    <property type="entry name" value="CHRD1"/>
</dbReference>
<keyword evidence="1" id="KW-0479">Metal-binding</keyword>
<evidence type="ECO:0000256" key="2">
    <source>
        <dbReference type="ARBA" id="ARBA00022737"/>
    </source>
</evidence>
<dbReference type="Proteomes" id="UP000308652">
    <property type="component" value="Unassembled WGS sequence"/>
</dbReference>
<dbReference type="Gene3D" id="2.60.40.790">
    <property type="match status" value="1"/>
</dbReference>
<accession>A0A5C3MFS3</accession>
<evidence type="ECO:0000256" key="3">
    <source>
        <dbReference type="ARBA" id="ARBA00022833"/>
    </source>
</evidence>
<dbReference type="InterPro" id="IPR007052">
    <property type="entry name" value="CS_dom"/>
</dbReference>
<dbReference type="EMBL" id="ML213592">
    <property type="protein sequence ID" value="TFK42718.1"/>
    <property type="molecule type" value="Genomic_DNA"/>
</dbReference>
<dbReference type="Pfam" id="PF04969">
    <property type="entry name" value="CS"/>
    <property type="match status" value="1"/>
</dbReference>
<organism evidence="6 7">
    <name type="scientific">Crucibulum laeve</name>
    <dbReference type="NCBI Taxonomy" id="68775"/>
    <lineage>
        <taxon>Eukaryota</taxon>
        <taxon>Fungi</taxon>
        <taxon>Dikarya</taxon>
        <taxon>Basidiomycota</taxon>
        <taxon>Agaricomycotina</taxon>
        <taxon>Agaricomycetes</taxon>
        <taxon>Agaricomycetidae</taxon>
        <taxon>Agaricales</taxon>
        <taxon>Agaricineae</taxon>
        <taxon>Nidulariaceae</taxon>
        <taxon>Crucibulum</taxon>
    </lineage>
</organism>
<evidence type="ECO:0000259" key="5">
    <source>
        <dbReference type="PROSITE" id="PS51401"/>
    </source>
</evidence>
<dbReference type="PANTHER" id="PTHR46983:SF3">
    <property type="entry name" value="CHPADIPLOID STATE MAINTENANCE PROTEIN CHPA"/>
    <property type="match status" value="1"/>
</dbReference>
<feature type="domain" description="CHORD" evidence="5">
    <location>
        <begin position="4"/>
        <end position="65"/>
    </location>
</feature>
<keyword evidence="2" id="KW-0677">Repeat</keyword>
<feature type="domain" description="CHORD" evidence="5">
    <location>
        <begin position="141"/>
        <end position="206"/>
    </location>
</feature>
<dbReference type="InterPro" id="IPR008978">
    <property type="entry name" value="HSP20-like_chaperone"/>
</dbReference>
<dbReference type="OrthoDB" id="1898560at2759"/>
<evidence type="ECO:0000313" key="7">
    <source>
        <dbReference type="Proteomes" id="UP000308652"/>
    </source>
</evidence>
<dbReference type="PROSITE" id="PS51203">
    <property type="entry name" value="CS"/>
    <property type="match status" value="1"/>
</dbReference>
<gene>
    <name evidence="6" type="ORF">BDQ12DRAFT_676693</name>
</gene>
<dbReference type="Pfam" id="PF04968">
    <property type="entry name" value="CHORD"/>
    <property type="match status" value="2"/>
</dbReference>
<dbReference type="PANTHER" id="PTHR46983">
    <property type="entry name" value="CYSTEINE AND HISTIDINE-RICH DOMAIN-CONTAINING PROTEIN 1"/>
    <property type="match status" value="1"/>
</dbReference>
<evidence type="ECO:0000256" key="1">
    <source>
        <dbReference type="ARBA" id="ARBA00022723"/>
    </source>
</evidence>
<dbReference type="GO" id="GO:0046872">
    <property type="term" value="F:metal ion binding"/>
    <property type="evidence" value="ECO:0007669"/>
    <property type="project" value="UniProtKB-KW"/>
</dbReference>